<comment type="caution">
    <text evidence="5">The sequence shown here is derived from an EMBL/GenBank/DDBJ whole genome shotgun (WGS) entry which is preliminary data.</text>
</comment>
<protein>
    <recommendedName>
        <fullName evidence="4">Nose resistant-to-fluoxetine protein N-terminal domain-containing protein</fullName>
    </recommendedName>
</protein>
<reference evidence="5" key="1">
    <citation type="submission" date="2023-03" db="EMBL/GenBank/DDBJ databases">
        <title>Chromosome-level genomes of two armyworms, Mythimna separata and Mythimna loreyi, provide insights into the biosynthesis and reception of sex pheromones.</title>
        <authorList>
            <person name="Zhao H."/>
        </authorList>
    </citation>
    <scope>NUCLEOTIDE SEQUENCE</scope>
    <source>
        <strain evidence="5">BeijingLab</strain>
        <tissue evidence="5">Pupa</tissue>
    </source>
</reference>
<feature type="transmembrane region" description="Helical" evidence="2">
    <location>
        <begin position="470"/>
        <end position="492"/>
    </location>
</feature>
<dbReference type="InterPro" id="IPR052728">
    <property type="entry name" value="O2_lipid_transport_reg"/>
</dbReference>
<evidence type="ECO:0000313" key="6">
    <source>
        <dbReference type="Proteomes" id="UP001231518"/>
    </source>
</evidence>
<accession>A0AAD8DSX9</accession>
<feature type="transmembrane region" description="Helical" evidence="2">
    <location>
        <begin position="548"/>
        <end position="573"/>
    </location>
</feature>
<dbReference type="GO" id="GO:0016747">
    <property type="term" value="F:acyltransferase activity, transferring groups other than amino-acyl groups"/>
    <property type="evidence" value="ECO:0007669"/>
    <property type="project" value="InterPro"/>
</dbReference>
<feature type="compositionally biased region" description="Basic and acidic residues" evidence="1">
    <location>
        <begin position="704"/>
        <end position="716"/>
    </location>
</feature>
<evidence type="ECO:0000256" key="3">
    <source>
        <dbReference type="SAM" id="SignalP"/>
    </source>
</evidence>
<evidence type="ECO:0000259" key="4">
    <source>
        <dbReference type="SMART" id="SM00703"/>
    </source>
</evidence>
<evidence type="ECO:0000256" key="2">
    <source>
        <dbReference type="SAM" id="Phobius"/>
    </source>
</evidence>
<feature type="domain" description="Nose resistant-to-fluoxetine protein N-terminal" evidence="4">
    <location>
        <begin position="43"/>
        <end position="229"/>
    </location>
</feature>
<feature type="transmembrane region" description="Helical" evidence="2">
    <location>
        <begin position="514"/>
        <end position="536"/>
    </location>
</feature>
<feature type="transmembrane region" description="Helical" evidence="2">
    <location>
        <begin position="231"/>
        <end position="250"/>
    </location>
</feature>
<dbReference type="InterPro" id="IPR006621">
    <property type="entry name" value="Nose-resist-to-fluoxetine_N"/>
</dbReference>
<feature type="transmembrane region" description="Helical" evidence="2">
    <location>
        <begin position="444"/>
        <end position="463"/>
    </location>
</feature>
<keyword evidence="2" id="KW-0812">Transmembrane</keyword>
<dbReference type="Pfam" id="PF01757">
    <property type="entry name" value="Acyl_transf_3"/>
    <property type="match status" value="1"/>
</dbReference>
<sequence length="716" mass="80827">MNSVYLFIIISLCGNLVSGYLEITVPEHKDIFDWDLYESVIDDELCEEQIGYMQQNDTQLLIEFLDAGYRTPRGFMTGNVLDLGNYFQCLRINRQIPNSVVEGKFCMVNAPFSLDFSSLSAIQTLPDEWPDIPRPKLNPRNLKVNEDNLKLSRNFHSAVAGFSTFNGVVNRNNRIAGAPTTAVTFRLAACIPKTCTPRTALEGLYDIVETDGLELDYCRLPNDKQWVAGDYVAFVIFGICILLVVLSTGYDIHCSVYQQKDPKEINKLLISFSAYTNTRRLVTYTPVPGALECLDGVRAFAMMWVILGHTFANQIASQIVANPLDVLNWMTSLGAIWITAGPITVDTFFMLSGLLVVYTTAGKLTSMKLLKNLHLFYLNRLLRMFPALAAVILLHVSILNRVADGPYWGMVSVLTQRCRVYWWSTLLHIQNYVNPSHMCLAHSWYLAIDVQCHILSPLVLVWVLTGKRRLAWSALIGAFVAVMAAATTYNFINDFQSGPIIPSRPQDTMRYLDYYYVNTLTRGSPFLVGLIVGYLLHLNRGKKVKLHIFLSSFLWIVAIVLAGLVIYSSYPIMQLTWDNQLADNMINSFVRPAWAIAVGWLIFACVHGYAGPINWILSLPTWKVLSRLSYIMYLIHYPLMFVVNGMPIVPIYFDVKFTLFQFLAHFSLAVIVSYIITIVVDAPCSVIIKHFMGGGPKRSPPKTEQPESIHETRTGF</sequence>
<dbReference type="PANTHER" id="PTHR11161">
    <property type="entry name" value="O-ACYLTRANSFERASE"/>
    <property type="match status" value="1"/>
</dbReference>
<keyword evidence="3" id="KW-0732">Signal</keyword>
<feature type="signal peptide" evidence="3">
    <location>
        <begin position="1"/>
        <end position="19"/>
    </location>
</feature>
<feature type="chain" id="PRO_5042108109" description="Nose resistant-to-fluoxetine protein N-terminal domain-containing protein" evidence="3">
    <location>
        <begin position="20"/>
        <end position="716"/>
    </location>
</feature>
<name>A0AAD8DSX9_MYTSE</name>
<dbReference type="InterPro" id="IPR002656">
    <property type="entry name" value="Acyl_transf_3_dom"/>
</dbReference>
<proteinExistence type="predicted"/>
<feature type="transmembrane region" description="Helical" evidence="2">
    <location>
        <begin position="336"/>
        <end position="360"/>
    </location>
</feature>
<feature type="transmembrane region" description="Helical" evidence="2">
    <location>
        <begin position="630"/>
        <end position="653"/>
    </location>
</feature>
<feature type="transmembrane region" description="Helical" evidence="2">
    <location>
        <begin position="381"/>
        <end position="403"/>
    </location>
</feature>
<feature type="region of interest" description="Disordered" evidence="1">
    <location>
        <begin position="695"/>
        <end position="716"/>
    </location>
</feature>
<organism evidence="5 6">
    <name type="scientific">Mythimna separata</name>
    <name type="common">Oriental armyworm</name>
    <name type="synonym">Pseudaletia separata</name>
    <dbReference type="NCBI Taxonomy" id="271217"/>
    <lineage>
        <taxon>Eukaryota</taxon>
        <taxon>Metazoa</taxon>
        <taxon>Ecdysozoa</taxon>
        <taxon>Arthropoda</taxon>
        <taxon>Hexapoda</taxon>
        <taxon>Insecta</taxon>
        <taxon>Pterygota</taxon>
        <taxon>Neoptera</taxon>
        <taxon>Endopterygota</taxon>
        <taxon>Lepidoptera</taxon>
        <taxon>Glossata</taxon>
        <taxon>Ditrysia</taxon>
        <taxon>Noctuoidea</taxon>
        <taxon>Noctuidae</taxon>
        <taxon>Noctuinae</taxon>
        <taxon>Hadenini</taxon>
        <taxon>Mythimna</taxon>
    </lineage>
</organism>
<dbReference type="EMBL" id="JARGEI010000013">
    <property type="protein sequence ID" value="KAJ8721313.1"/>
    <property type="molecule type" value="Genomic_DNA"/>
</dbReference>
<dbReference type="Pfam" id="PF20146">
    <property type="entry name" value="NRF"/>
    <property type="match status" value="1"/>
</dbReference>
<keyword evidence="2" id="KW-0472">Membrane</keyword>
<feature type="transmembrane region" description="Helical" evidence="2">
    <location>
        <begin position="299"/>
        <end position="316"/>
    </location>
</feature>
<evidence type="ECO:0000313" key="5">
    <source>
        <dbReference type="EMBL" id="KAJ8721313.1"/>
    </source>
</evidence>
<dbReference type="SMART" id="SM00703">
    <property type="entry name" value="NRF"/>
    <property type="match status" value="1"/>
</dbReference>
<dbReference type="PANTHER" id="PTHR11161:SF0">
    <property type="entry name" value="O-ACYLTRANSFERASE LIKE PROTEIN"/>
    <property type="match status" value="1"/>
</dbReference>
<keyword evidence="6" id="KW-1185">Reference proteome</keyword>
<feature type="transmembrane region" description="Helical" evidence="2">
    <location>
        <begin position="593"/>
        <end position="618"/>
    </location>
</feature>
<keyword evidence="2" id="KW-1133">Transmembrane helix</keyword>
<evidence type="ECO:0000256" key="1">
    <source>
        <dbReference type="SAM" id="MobiDB-lite"/>
    </source>
</evidence>
<feature type="transmembrane region" description="Helical" evidence="2">
    <location>
        <begin position="659"/>
        <end position="688"/>
    </location>
</feature>
<dbReference type="AlphaFoldDB" id="A0AAD8DSX9"/>
<dbReference type="Proteomes" id="UP001231518">
    <property type="component" value="Chromosome 12"/>
</dbReference>
<gene>
    <name evidence="5" type="ORF">PYW07_002088</name>
</gene>